<sequence>MLPLWLSVLGSLVAVRAASGFSSGVLATGTLGSTDPPAPTLPTIINQTSVARLLSVNDIHDFCIFAPREAGTLVGDSESDEVAWCTLPRNNARVIPDGTFTGLAFLTTPFYLQVLGFGDLTKLNIAAGDAGGQLNPHGPDGRGLPVGGNVTSAALGGSDAFFAEWLLILSASQFCLRVCTGASAQFRAADMCRTDLDLLGCAFLMPADYAAVDKTFKSCDADAGLPPGWYASGSGGGFSVYTEPLPPITVAPPLPAPPSASNCRTVASVSNGIAPSALTAGAVGTALPSGFGPSSGSSASAGSSSGGSTNTASASQPTNTNTDTNTNTAKHHNAAGAIAGGVIGGGVLAVMLALLGWWCLRRRNTRLQDLHVEKHGADHNPDPAPHRNAPDPKQQQQQQPFLAVPVSAALAGARTKRADEDGEREFSPWDAEEETPGSGPSRASAGTAPAGADPESNGAAKGKGREPVVLRWEPPSPRVREPPVFPAARDATELTPQRPPQTPAPAPAETQTQRERALEEEVRRLREQLAGSSPPAYDA</sequence>
<feature type="compositionally biased region" description="Basic and acidic residues" evidence="1">
    <location>
        <begin position="374"/>
        <end position="390"/>
    </location>
</feature>
<keyword evidence="2" id="KW-0472">Membrane</keyword>
<comment type="caution">
    <text evidence="4">The sequence shown here is derived from an EMBL/GenBank/DDBJ whole genome shotgun (WGS) entry which is preliminary data.</text>
</comment>
<protein>
    <submittedName>
        <fullName evidence="4">Uncharacterized protein</fullName>
    </submittedName>
</protein>
<accession>A0AAD6ZA94</accession>
<keyword evidence="3" id="KW-0732">Signal</keyword>
<keyword evidence="2" id="KW-1133">Transmembrane helix</keyword>
<feature type="signal peptide" evidence="3">
    <location>
        <begin position="1"/>
        <end position="20"/>
    </location>
</feature>
<name>A0AAD6ZA94_9AGAR</name>
<dbReference type="Proteomes" id="UP001218218">
    <property type="component" value="Unassembled WGS sequence"/>
</dbReference>
<evidence type="ECO:0000313" key="4">
    <source>
        <dbReference type="EMBL" id="KAJ7314416.1"/>
    </source>
</evidence>
<reference evidence="4" key="1">
    <citation type="submission" date="2023-03" db="EMBL/GenBank/DDBJ databases">
        <title>Massive genome expansion in bonnet fungi (Mycena s.s.) driven by repeated elements and novel gene families across ecological guilds.</title>
        <authorList>
            <consortium name="Lawrence Berkeley National Laboratory"/>
            <person name="Harder C.B."/>
            <person name="Miyauchi S."/>
            <person name="Viragh M."/>
            <person name="Kuo A."/>
            <person name="Thoen E."/>
            <person name="Andreopoulos B."/>
            <person name="Lu D."/>
            <person name="Skrede I."/>
            <person name="Drula E."/>
            <person name="Henrissat B."/>
            <person name="Morin E."/>
            <person name="Kohler A."/>
            <person name="Barry K."/>
            <person name="LaButti K."/>
            <person name="Morin E."/>
            <person name="Salamov A."/>
            <person name="Lipzen A."/>
            <person name="Mereny Z."/>
            <person name="Hegedus B."/>
            <person name="Baldrian P."/>
            <person name="Stursova M."/>
            <person name="Weitz H."/>
            <person name="Taylor A."/>
            <person name="Grigoriev I.V."/>
            <person name="Nagy L.G."/>
            <person name="Martin F."/>
            <person name="Kauserud H."/>
        </authorList>
    </citation>
    <scope>NUCLEOTIDE SEQUENCE</scope>
    <source>
        <strain evidence="4">CBHHK002</strain>
    </source>
</reference>
<feature type="compositionally biased region" description="Basic and acidic residues" evidence="1">
    <location>
        <begin position="416"/>
        <end position="427"/>
    </location>
</feature>
<evidence type="ECO:0000256" key="3">
    <source>
        <dbReference type="SAM" id="SignalP"/>
    </source>
</evidence>
<dbReference type="AlphaFoldDB" id="A0AAD6ZA94"/>
<feature type="region of interest" description="Disordered" evidence="1">
    <location>
        <begin position="290"/>
        <end position="328"/>
    </location>
</feature>
<evidence type="ECO:0000256" key="1">
    <source>
        <dbReference type="SAM" id="MobiDB-lite"/>
    </source>
</evidence>
<feature type="compositionally biased region" description="Basic and acidic residues" evidence="1">
    <location>
        <begin position="512"/>
        <end position="527"/>
    </location>
</feature>
<organism evidence="4 5">
    <name type="scientific">Mycena albidolilacea</name>
    <dbReference type="NCBI Taxonomy" id="1033008"/>
    <lineage>
        <taxon>Eukaryota</taxon>
        <taxon>Fungi</taxon>
        <taxon>Dikarya</taxon>
        <taxon>Basidiomycota</taxon>
        <taxon>Agaricomycotina</taxon>
        <taxon>Agaricomycetes</taxon>
        <taxon>Agaricomycetidae</taxon>
        <taxon>Agaricales</taxon>
        <taxon>Marasmiineae</taxon>
        <taxon>Mycenaceae</taxon>
        <taxon>Mycena</taxon>
    </lineage>
</organism>
<feature type="transmembrane region" description="Helical" evidence="2">
    <location>
        <begin position="334"/>
        <end position="360"/>
    </location>
</feature>
<dbReference type="EMBL" id="JARIHO010000067">
    <property type="protein sequence ID" value="KAJ7314416.1"/>
    <property type="molecule type" value="Genomic_DNA"/>
</dbReference>
<feature type="chain" id="PRO_5042132047" evidence="3">
    <location>
        <begin position="21"/>
        <end position="539"/>
    </location>
</feature>
<evidence type="ECO:0000313" key="5">
    <source>
        <dbReference type="Proteomes" id="UP001218218"/>
    </source>
</evidence>
<gene>
    <name evidence="4" type="ORF">DFH08DRAFT_1087291</name>
</gene>
<keyword evidence="5" id="KW-1185">Reference proteome</keyword>
<evidence type="ECO:0000256" key="2">
    <source>
        <dbReference type="SAM" id="Phobius"/>
    </source>
</evidence>
<keyword evidence="2" id="KW-0812">Transmembrane</keyword>
<proteinExistence type="predicted"/>
<feature type="region of interest" description="Disordered" evidence="1">
    <location>
        <begin position="374"/>
        <end position="539"/>
    </location>
</feature>
<feature type="compositionally biased region" description="Pro residues" evidence="1">
    <location>
        <begin position="497"/>
        <end position="506"/>
    </location>
</feature>